<evidence type="ECO:0000313" key="3">
    <source>
        <dbReference type="Proteomes" id="UP000004754"/>
    </source>
</evidence>
<name>E6MI85_9FIRM</name>
<evidence type="ECO:0000313" key="2">
    <source>
        <dbReference type="EMBL" id="EFV01237.1"/>
    </source>
</evidence>
<evidence type="ECO:0000256" key="1">
    <source>
        <dbReference type="SAM" id="Phobius"/>
    </source>
</evidence>
<keyword evidence="3" id="KW-1185">Reference proteome</keyword>
<keyword evidence="1" id="KW-0472">Membrane</keyword>
<keyword evidence="1" id="KW-0812">Transmembrane</keyword>
<protein>
    <submittedName>
        <fullName evidence="2">Uncharacterized protein</fullName>
    </submittedName>
</protein>
<organism evidence="2 3">
    <name type="scientific">Pseudoramibacter alactolyticus ATCC 23263</name>
    <dbReference type="NCBI Taxonomy" id="887929"/>
    <lineage>
        <taxon>Bacteria</taxon>
        <taxon>Bacillati</taxon>
        <taxon>Bacillota</taxon>
        <taxon>Clostridia</taxon>
        <taxon>Eubacteriales</taxon>
        <taxon>Eubacteriaceae</taxon>
        <taxon>Pseudoramibacter</taxon>
    </lineage>
</organism>
<feature type="transmembrane region" description="Helical" evidence="1">
    <location>
        <begin position="6"/>
        <end position="26"/>
    </location>
</feature>
<comment type="caution">
    <text evidence="2">The sequence shown here is derived from an EMBL/GenBank/DDBJ whole genome shotgun (WGS) entry which is preliminary data.</text>
</comment>
<keyword evidence="1" id="KW-1133">Transmembrane helix</keyword>
<gene>
    <name evidence="2" type="ORF">HMP0721_1618</name>
</gene>
<proteinExistence type="predicted"/>
<dbReference type="STRING" id="887929.HMP0721_1618"/>
<dbReference type="AlphaFoldDB" id="E6MI85"/>
<accession>E6MI85</accession>
<reference evidence="2 3" key="1">
    <citation type="submission" date="2010-12" db="EMBL/GenBank/DDBJ databases">
        <authorList>
            <person name="Muzny D."/>
            <person name="Qin X."/>
            <person name="Deng J."/>
            <person name="Jiang H."/>
            <person name="Liu Y."/>
            <person name="Qu J."/>
            <person name="Song X.-Z."/>
            <person name="Zhang L."/>
            <person name="Thornton R."/>
            <person name="Coyle M."/>
            <person name="Francisco L."/>
            <person name="Jackson L."/>
            <person name="Javaid M."/>
            <person name="Korchina V."/>
            <person name="Kovar C."/>
            <person name="Mata R."/>
            <person name="Mathew T."/>
            <person name="Ngo R."/>
            <person name="Nguyen L."/>
            <person name="Nguyen N."/>
            <person name="Okwuonu G."/>
            <person name="Ongeri F."/>
            <person name="Pham C."/>
            <person name="Simmons D."/>
            <person name="Wilczek-Boney K."/>
            <person name="Hale W."/>
            <person name="Jakkamsetti A."/>
            <person name="Pham P."/>
            <person name="Ruth R."/>
            <person name="San Lucas F."/>
            <person name="Warren J."/>
            <person name="Zhang J."/>
            <person name="Zhao Z."/>
            <person name="Zhou C."/>
            <person name="Zhu D."/>
            <person name="Lee S."/>
            <person name="Bess C."/>
            <person name="Blankenburg K."/>
            <person name="Forbes L."/>
            <person name="Fu Q."/>
            <person name="Gubbala S."/>
            <person name="Hirani K."/>
            <person name="Jayaseelan J.C."/>
            <person name="Lara F."/>
            <person name="Munidasa M."/>
            <person name="Palculict T."/>
            <person name="Patil S."/>
            <person name="Pu L.-L."/>
            <person name="Saada N."/>
            <person name="Tang L."/>
            <person name="Weissenberger G."/>
            <person name="Zhu Y."/>
            <person name="Hemphill L."/>
            <person name="Shang Y."/>
            <person name="Youmans B."/>
            <person name="Ayvaz T."/>
            <person name="Ross M."/>
            <person name="Santibanez J."/>
            <person name="Aqrawi P."/>
            <person name="Gross S."/>
            <person name="Joshi V."/>
            <person name="Fowler G."/>
            <person name="Nazareth L."/>
            <person name="Reid J."/>
            <person name="Worley K."/>
            <person name="Petrosino J."/>
            <person name="Highlander S."/>
            <person name="Gibbs R."/>
        </authorList>
    </citation>
    <scope>NUCLEOTIDE SEQUENCE [LARGE SCALE GENOMIC DNA]</scope>
    <source>
        <strain evidence="2 3">ATCC 23263</strain>
    </source>
</reference>
<sequence>MPIIILKIPATIFIAYTFLLLPVLYFTNCNIRQSDLFHFLHL</sequence>
<dbReference type="HOGENOM" id="CLU_3256479_0_0_9"/>
<dbReference type="Proteomes" id="UP000004754">
    <property type="component" value="Unassembled WGS sequence"/>
</dbReference>
<dbReference type="EMBL" id="AEQN01000022">
    <property type="protein sequence ID" value="EFV01237.1"/>
    <property type="molecule type" value="Genomic_DNA"/>
</dbReference>